<feature type="region of interest" description="Disordered" evidence="1">
    <location>
        <begin position="1"/>
        <end position="37"/>
    </location>
</feature>
<comment type="caution">
    <text evidence="2">The sequence shown here is derived from an EMBL/GenBank/DDBJ whole genome shotgun (WGS) entry which is preliminary data.</text>
</comment>
<evidence type="ECO:0000313" key="2">
    <source>
        <dbReference type="EMBL" id="KAB5594726.1"/>
    </source>
</evidence>
<dbReference type="OrthoDB" id="3265311at2759"/>
<reference evidence="2 3" key="1">
    <citation type="journal article" date="2019" name="Fungal Biol. Biotechnol.">
        <title>Draft genome sequence of fastidious pathogen Ceratobasidium theobromae, which causes vascular-streak dieback in Theobroma cacao.</title>
        <authorList>
            <person name="Ali S.S."/>
            <person name="Asman A."/>
            <person name="Shao J."/>
            <person name="Firmansyah A.P."/>
            <person name="Susilo A.W."/>
            <person name="Rosmana A."/>
            <person name="McMahon P."/>
            <person name="Junaid M."/>
            <person name="Guest D."/>
            <person name="Kheng T.Y."/>
            <person name="Meinhardt L.W."/>
            <person name="Bailey B.A."/>
        </authorList>
    </citation>
    <scope>NUCLEOTIDE SEQUENCE [LARGE SCALE GENOMIC DNA]</scope>
    <source>
        <strain evidence="2 3">CT2</strain>
    </source>
</reference>
<evidence type="ECO:0000313" key="3">
    <source>
        <dbReference type="Proteomes" id="UP000383932"/>
    </source>
</evidence>
<feature type="compositionally biased region" description="Basic and acidic residues" evidence="1">
    <location>
        <begin position="463"/>
        <end position="472"/>
    </location>
</feature>
<protein>
    <submittedName>
        <fullName evidence="2">Uncharacterized protein</fullName>
    </submittedName>
</protein>
<proteinExistence type="predicted"/>
<evidence type="ECO:0000256" key="1">
    <source>
        <dbReference type="SAM" id="MobiDB-lite"/>
    </source>
</evidence>
<feature type="region of interest" description="Disordered" evidence="1">
    <location>
        <begin position="430"/>
        <end position="588"/>
    </location>
</feature>
<organism evidence="2 3">
    <name type="scientific">Ceratobasidium theobromae</name>
    <dbReference type="NCBI Taxonomy" id="1582974"/>
    <lineage>
        <taxon>Eukaryota</taxon>
        <taxon>Fungi</taxon>
        <taxon>Dikarya</taxon>
        <taxon>Basidiomycota</taxon>
        <taxon>Agaricomycotina</taxon>
        <taxon>Agaricomycetes</taxon>
        <taxon>Cantharellales</taxon>
        <taxon>Ceratobasidiaceae</taxon>
        <taxon>Ceratobasidium</taxon>
    </lineage>
</organism>
<accession>A0A5N5QU82</accession>
<feature type="compositionally biased region" description="Low complexity" evidence="1">
    <location>
        <begin position="436"/>
        <end position="450"/>
    </location>
</feature>
<keyword evidence="3" id="KW-1185">Reference proteome</keyword>
<gene>
    <name evidence="2" type="ORF">CTheo_1873</name>
</gene>
<feature type="compositionally biased region" description="Polar residues" evidence="1">
    <location>
        <begin position="546"/>
        <end position="558"/>
    </location>
</feature>
<dbReference type="Proteomes" id="UP000383932">
    <property type="component" value="Unassembled WGS sequence"/>
</dbReference>
<feature type="region of interest" description="Disordered" evidence="1">
    <location>
        <begin position="165"/>
        <end position="188"/>
    </location>
</feature>
<feature type="compositionally biased region" description="Polar residues" evidence="1">
    <location>
        <begin position="475"/>
        <end position="496"/>
    </location>
</feature>
<dbReference type="EMBL" id="SSOP01000017">
    <property type="protein sequence ID" value="KAB5594726.1"/>
    <property type="molecule type" value="Genomic_DNA"/>
</dbReference>
<dbReference type="AlphaFoldDB" id="A0A5N5QU82"/>
<name>A0A5N5QU82_9AGAM</name>
<feature type="compositionally biased region" description="Low complexity" evidence="1">
    <location>
        <begin position="169"/>
        <end position="184"/>
    </location>
</feature>
<sequence length="602" mass="65597">MPMPRGPFRPASQYPADPYAQHSAAPSPATSERSNRTRRAPWALELDALESLQDPQRSAVLILGDPSPLALEPLLAIKSLATSLLIVATARQTLDVPQNESTPEIRLLRIEPESTQEGAARLADIMKWAEKMARQWRREIADAEQPVSPSTRPSTRSRLAVMHPNNSQLLTPPTTPRMRPLSRLPKARDRQSYINAQRALDMVINFLPNANAKGIIKEAILITTIVKPSLFPLSPQKPGAFSSGFTEPSMSRVPSTADLRLGSRWSRMFSGSRTSLVISNSNPRSNSPSSLVPPIPQSPARIIHILPFTYSPQSHGPFAHAHLIRKLEAFLLDFSYSPTAMKLNSNPNMPSSSERLRPFLLGRTGLTETMRIRRQEYTLGDLVLGGLLDNRREVDSRPATGDGASEHSDIEWSTGRAWLGGVADIVLQTPGGSGIGPSSASASAPVSSPSTPKTLAVPPPRPARNDARDARRTISLGNPETRQNLSIPVPSINVTQGRREKRGSLPTPPDSSESDSPANYAQYWNRHGGDPSGTTVSLNDWEGSPGWSNQSATTTAVAQPNEEAPARRRSALISAAKSSSPTAEPKRRWWTWGRGRKISSPM</sequence>